<evidence type="ECO:0000313" key="2">
    <source>
        <dbReference type="Proteomes" id="UP001140949"/>
    </source>
</evidence>
<protein>
    <submittedName>
        <fullName evidence="1">Serine/threonine-protein kinase TOR</fullName>
    </submittedName>
</protein>
<proteinExistence type="predicted"/>
<keyword evidence="1" id="KW-0808">Transferase</keyword>
<organism evidence="1 2">
    <name type="scientific">Iris pallida</name>
    <name type="common">Sweet iris</name>
    <dbReference type="NCBI Taxonomy" id="29817"/>
    <lineage>
        <taxon>Eukaryota</taxon>
        <taxon>Viridiplantae</taxon>
        <taxon>Streptophyta</taxon>
        <taxon>Embryophyta</taxon>
        <taxon>Tracheophyta</taxon>
        <taxon>Spermatophyta</taxon>
        <taxon>Magnoliopsida</taxon>
        <taxon>Liliopsida</taxon>
        <taxon>Asparagales</taxon>
        <taxon>Iridaceae</taxon>
        <taxon>Iridoideae</taxon>
        <taxon>Irideae</taxon>
        <taxon>Iris</taxon>
    </lineage>
</organism>
<comment type="caution">
    <text evidence="1">The sequence shown here is derived from an EMBL/GenBank/DDBJ whole genome shotgun (WGS) entry which is preliminary data.</text>
</comment>
<sequence length="72" mass="8128">MVKKQFRIPLEPRSNPIPESKASFLSLPHLLLISQSSLPPPPLPNSIARFLFPFFQADGRPSRSNLGFRSVR</sequence>
<keyword evidence="1" id="KW-0418">Kinase</keyword>
<reference evidence="1" key="1">
    <citation type="journal article" date="2023" name="GigaByte">
        <title>Genome assembly of the bearded iris, Iris pallida Lam.</title>
        <authorList>
            <person name="Bruccoleri R.E."/>
            <person name="Oakeley E.J."/>
            <person name="Faust A.M.E."/>
            <person name="Altorfer M."/>
            <person name="Dessus-Babus S."/>
            <person name="Burckhardt D."/>
            <person name="Oertli M."/>
            <person name="Naumann U."/>
            <person name="Petersen F."/>
            <person name="Wong J."/>
        </authorList>
    </citation>
    <scope>NUCLEOTIDE SEQUENCE</scope>
    <source>
        <strain evidence="1">GSM-AAB239-AS_SAM_17_03QT</strain>
    </source>
</reference>
<name>A0AAX6EES8_IRIPA</name>
<dbReference type="AlphaFoldDB" id="A0AAX6EES8"/>
<keyword evidence="2" id="KW-1185">Reference proteome</keyword>
<accession>A0AAX6EES8</accession>
<dbReference type="GO" id="GO:0016301">
    <property type="term" value="F:kinase activity"/>
    <property type="evidence" value="ECO:0007669"/>
    <property type="project" value="UniProtKB-KW"/>
</dbReference>
<gene>
    <name evidence="1" type="ORF">M6B38_193350</name>
</gene>
<evidence type="ECO:0000313" key="1">
    <source>
        <dbReference type="EMBL" id="KAJ6802463.1"/>
    </source>
</evidence>
<dbReference type="EMBL" id="JANAVB010037326">
    <property type="protein sequence ID" value="KAJ6802463.1"/>
    <property type="molecule type" value="Genomic_DNA"/>
</dbReference>
<reference evidence="1" key="2">
    <citation type="submission" date="2023-04" db="EMBL/GenBank/DDBJ databases">
        <authorList>
            <person name="Bruccoleri R.E."/>
            <person name="Oakeley E.J."/>
            <person name="Faust A.-M."/>
            <person name="Dessus-Babus S."/>
            <person name="Altorfer M."/>
            <person name="Burckhardt D."/>
            <person name="Oertli M."/>
            <person name="Naumann U."/>
            <person name="Petersen F."/>
            <person name="Wong J."/>
        </authorList>
    </citation>
    <scope>NUCLEOTIDE SEQUENCE</scope>
    <source>
        <strain evidence="1">GSM-AAB239-AS_SAM_17_03QT</strain>
        <tissue evidence="1">Leaf</tissue>
    </source>
</reference>
<dbReference type="Proteomes" id="UP001140949">
    <property type="component" value="Unassembled WGS sequence"/>
</dbReference>